<protein>
    <submittedName>
        <fullName evidence="2">Uncharacterized protein</fullName>
    </submittedName>
</protein>
<accession>A0A819T3L5</accession>
<dbReference type="EMBL" id="CAJOAY010004474">
    <property type="protein sequence ID" value="CAF4071316.1"/>
    <property type="molecule type" value="Genomic_DNA"/>
</dbReference>
<name>A0A819T3L5_9BILA</name>
<reference evidence="2" key="1">
    <citation type="submission" date="2021-02" db="EMBL/GenBank/DDBJ databases">
        <authorList>
            <person name="Nowell W R."/>
        </authorList>
    </citation>
    <scope>NUCLEOTIDE SEQUENCE</scope>
</reference>
<evidence type="ECO:0000313" key="3">
    <source>
        <dbReference type="Proteomes" id="UP000663881"/>
    </source>
</evidence>
<proteinExistence type="predicted"/>
<dbReference type="Proteomes" id="UP000663891">
    <property type="component" value="Unassembled WGS sequence"/>
</dbReference>
<gene>
    <name evidence="2" type="ORF">OKA104_LOCUS33991</name>
    <name evidence="1" type="ORF">VCS650_LOCUS3633</name>
</gene>
<evidence type="ECO:0000313" key="1">
    <source>
        <dbReference type="EMBL" id="CAF0793741.1"/>
    </source>
</evidence>
<dbReference type="EMBL" id="CAJNON010000020">
    <property type="protein sequence ID" value="CAF0793741.1"/>
    <property type="molecule type" value="Genomic_DNA"/>
</dbReference>
<comment type="caution">
    <text evidence="2">The sequence shown here is derived from an EMBL/GenBank/DDBJ whole genome shotgun (WGS) entry which is preliminary data.</text>
</comment>
<sequence>MFLISRPKSRITLQFPCSSSLNELSRFTKKRCVHFINDDNQDVNGTNIPDQKTTKLSKNNNERRKKRGIFGFFFFCLF</sequence>
<dbReference type="Proteomes" id="UP000663881">
    <property type="component" value="Unassembled WGS sequence"/>
</dbReference>
<evidence type="ECO:0000313" key="2">
    <source>
        <dbReference type="EMBL" id="CAF4071316.1"/>
    </source>
</evidence>
<organism evidence="2 3">
    <name type="scientific">Adineta steineri</name>
    <dbReference type="NCBI Taxonomy" id="433720"/>
    <lineage>
        <taxon>Eukaryota</taxon>
        <taxon>Metazoa</taxon>
        <taxon>Spiralia</taxon>
        <taxon>Gnathifera</taxon>
        <taxon>Rotifera</taxon>
        <taxon>Eurotatoria</taxon>
        <taxon>Bdelloidea</taxon>
        <taxon>Adinetida</taxon>
        <taxon>Adinetidae</taxon>
        <taxon>Adineta</taxon>
    </lineage>
</organism>
<dbReference type="AlphaFoldDB" id="A0A819T3L5"/>